<keyword evidence="5 7" id="KW-1133">Transmembrane helix</keyword>
<evidence type="ECO:0000256" key="6">
    <source>
        <dbReference type="ARBA" id="ARBA00023136"/>
    </source>
</evidence>
<dbReference type="Proteomes" id="UP000828236">
    <property type="component" value="Unassembled WGS sequence"/>
</dbReference>
<keyword evidence="6 7" id="KW-0472">Membrane</keyword>
<evidence type="ECO:0000256" key="1">
    <source>
        <dbReference type="ARBA" id="ARBA00004141"/>
    </source>
</evidence>
<proteinExistence type="inferred from homology"/>
<comment type="similarity">
    <text evidence="2">Belongs to the TMEM19 family.</text>
</comment>
<feature type="transmembrane region" description="Helical" evidence="7">
    <location>
        <begin position="71"/>
        <end position="97"/>
    </location>
</feature>
<dbReference type="PANTHER" id="PTHR13353">
    <property type="entry name" value="TRANSMEMBRANE PROTEIN 19"/>
    <property type="match status" value="1"/>
</dbReference>
<evidence type="ECO:0000256" key="2">
    <source>
        <dbReference type="ARBA" id="ARBA00009012"/>
    </source>
</evidence>
<keyword evidence="4 7" id="KW-0812">Transmembrane</keyword>
<reference evidence="8" key="2">
    <citation type="journal article" date="2021" name="World Allergy Organ. J.">
        <title>Chromosome-level assembly of Dermatophagoides farinae genome and transcriptome reveals two novel allergens Der f 37 and Der f 39.</title>
        <authorList>
            <person name="Chen J."/>
            <person name="Cai Z."/>
            <person name="Fan D."/>
            <person name="Hu J."/>
            <person name="Hou Y."/>
            <person name="He Y."/>
            <person name="Zhang Z."/>
            <person name="Zhao Z."/>
            <person name="Gao P."/>
            <person name="Hu W."/>
            <person name="Sun J."/>
            <person name="Li J."/>
            <person name="Ji K."/>
        </authorList>
    </citation>
    <scope>NUCLEOTIDE SEQUENCE</scope>
    <source>
        <strain evidence="8">JKM2019</strain>
    </source>
</reference>
<protein>
    <recommendedName>
        <fullName evidence="3">Transmembrane protein 19</fullName>
    </recommendedName>
</protein>
<dbReference type="InterPro" id="IPR002794">
    <property type="entry name" value="DUF92_TMEM19"/>
</dbReference>
<reference evidence="8" key="1">
    <citation type="submission" date="2020-06" db="EMBL/GenBank/DDBJ databases">
        <authorList>
            <person name="Ji K."/>
            <person name="Li J."/>
        </authorList>
    </citation>
    <scope>NUCLEOTIDE SEQUENCE</scope>
    <source>
        <strain evidence="8">JKM2019</strain>
        <tissue evidence="8">Whole body</tissue>
    </source>
</reference>
<evidence type="ECO:0000256" key="4">
    <source>
        <dbReference type="ARBA" id="ARBA00022692"/>
    </source>
</evidence>
<feature type="transmembrane region" description="Helical" evidence="7">
    <location>
        <begin position="336"/>
        <end position="356"/>
    </location>
</feature>
<dbReference type="AlphaFoldDB" id="A0A9D4PA77"/>
<evidence type="ECO:0000256" key="7">
    <source>
        <dbReference type="SAM" id="Phobius"/>
    </source>
</evidence>
<dbReference type="GO" id="GO:0016020">
    <property type="term" value="C:membrane"/>
    <property type="evidence" value="ECO:0007669"/>
    <property type="project" value="UniProtKB-SubCell"/>
</dbReference>
<feature type="transmembrane region" description="Helical" evidence="7">
    <location>
        <begin position="12"/>
        <end position="32"/>
    </location>
</feature>
<feature type="transmembrane region" description="Helical" evidence="7">
    <location>
        <begin position="212"/>
        <end position="240"/>
    </location>
</feature>
<evidence type="ECO:0000256" key="5">
    <source>
        <dbReference type="ARBA" id="ARBA00022989"/>
    </source>
</evidence>
<organism evidence="8">
    <name type="scientific">Dermatophagoides farinae</name>
    <name type="common">American house dust mite</name>
    <dbReference type="NCBI Taxonomy" id="6954"/>
    <lineage>
        <taxon>Eukaryota</taxon>
        <taxon>Metazoa</taxon>
        <taxon>Ecdysozoa</taxon>
        <taxon>Arthropoda</taxon>
        <taxon>Chelicerata</taxon>
        <taxon>Arachnida</taxon>
        <taxon>Acari</taxon>
        <taxon>Acariformes</taxon>
        <taxon>Sarcoptiformes</taxon>
        <taxon>Astigmata</taxon>
        <taxon>Psoroptidia</taxon>
        <taxon>Analgoidea</taxon>
        <taxon>Pyroglyphidae</taxon>
        <taxon>Dermatophagoidinae</taxon>
        <taxon>Dermatophagoides</taxon>
    </lineage>
</organism>
<evidence type="ECO:0000313" key="8">
    <source>
        <dbReference type="EMBL" id="KAH7646666.1"/>
    </source>
</evidence>
<name>A0A9D4PA77_DERFA</name>
<sequence>MSFTLNGHIYLPLAVASLNCILFFIAIISLFLRDANHQPDWLRCVLAILIPGLMAYRGLKRKTIDYSGAVAGIIIGMSMILSSYIGMVALITCYLAASKATRFGEDIKRQFEPNFKNGGQRNWIQVISNLGAANIALLLRLIWFGVGEIRLDFLHSENYWNSWLLLSSLISISAALGDTFSSELGPVFSGPNTEPLLITTLRRVPRGTNGGVTIDGFVAACIGGFIIGLCSYLSIILFIPTTGHWAHTTSHQITWSTPQWPLLHFCLYSGLLGSALDSLMGATLQYTGYDHRRRRIVECEQQIDPFGSTLSSSSCDQSGSNLEHITGKDILDNHEVNLLMTIIMATIVPLIIMPLWPFGFGDSY</sequence>
<dbReference type="PANTHER" id="PTHR13353:SF5">
    <property type="entry name" value="TRANSMEMBRANE PROTEIN 19"/>
    <property type="match status" value="1"/>
</dbReference>
<gene>
    <name evidence="8" type="ORF">HUG17_2204</name>
</gene>
<feature type="transmembrane region" description="Helical" evidence="7">
    <location>
        <begin position="158"/>
        <end position="176"/>
    </location>
</feature>
<comment type="subcellular location">
    <subcellularLocation>
        <location evidence="1">Membrane</location>
        <topology evidence="1">Multi-pass membrane protein</topology>
    </subcellularLocation>
</comment>
<feature type="transmembrane region" description="Helical" evidence="7">
    <location>
        <begin position="126"/>
        <end position="146"/>
    </location>
</feature>
<dbReference type="EMBL" id="SDOV01000001">
    <property type="protein sequence ID" value="KAH7646666.1"/>
    <property type="molecule type" value="Genomic_DNA"/>
</dbReference>
<dbReference type="Pfam" id="PF01940">
    <property type="entry name" value="DUF92"/>
    <property type="match status" value="1"/>
</dbReference>
<evidence type="ECO:0000256" key="3">
    <source>
        <dbReference type="ARBA" id="ARBA00014258"/>
    </source>
</evidence>
<dbReference type="OrthoDB" id="30881at2759"/>
<comment type="caution">
    <text evidence="8">The sequence shown here is derived from an EMBL/GenBank/DDBJ whole genome shotgun (WGS) entry which is preliminary data.</text>
</comment>
<accession>A0A9D4PA77</accession>